<dbReference type="Gene3D" id="1.50.10.100">
    <property type="entry name" value="Chondroitin AC/alginate lyase"/>
    <property type="match status" value="1"/>
</dbReference>
<evidence type="ECO:0000313" key="4">
    <source>
        <dbReference type="EMBL" id="TDO23116.1"/>
    </source>
</evidence>
<evidence type="ECO:0000256" key="1">
    <source>
        <dbReference type="ARBA" id="ARBA00022729"/>
    </source>
</evidence>
<dbReference type="OrthoDB" id="2530148at2"/>
<accession>A0A4R6IM97</accession>
<reference evidence="4 5" key="1">
    <citation type="submission" date="2019-03" db="EMBL/GenBank/DDBJ databases">
        <title>Genomic Encyclopedia of Archaeal and Bacterial Type Strains, Phase II (KMG-II): from individual species to whole genera.</title>
        <authorList>
            <person name="Goeker M."/>
        </authorList>
    </citation>
    <scope>NUCLEOTIDE SEQUENCE [LARGE SCALE GENOMIC DNA]</scope>
    <source>
        <strain evidence="4 5">DSM 19034</strain>
    </source>
</reference>
<dbReference type="SUPFAM" id="SSF48230">
    <property type="entry name" value="Chondroitin AC/alginate lyase"/>
    <property type="match status" value="1"/>
</dbReference>
<dbReference type="InterPro" id="IPR008397">
    <property type="entry name" value="Alginate_lyase_dom"/>
</dbReference>
<feature type="domain" description="Alginate lyase" evidence="3">
    <location>
        <begin position="113"/>
        <end position="325"/>
    </location>
</feature>
<dbReference type="Proteomes" id="UP000295499">
    <property type="component" value="Unassembled WGS sequence"/>
</dbReference>
<keyword evidence="1" id="KW-0732">Signal</keyword>
<evidence type="ECO:0000256" key="2">
    <source>
        <dbReference type="ARBA" id="ARBA00023239"/>
    </source>
</evidence>
<proteinExistence type="predicted"/>
<dbReference type="EMBL" id="SNWM01000002">
    <property type="protein sequence ID" value="TDO23116.1"/>
    <property type="molecule type" value="Genomic_DNA"/>
</dbReference>
<dbReference type="GO" id="GO:0042597">
    <property type="term" value="C:periplasmic space"/>
    <property type="evidence" value="ECO:0007669"/>
    <property type="project" value="InterPro"/>
</dbReference>
<sequence>MIDGIFEILITNQILFNQIVPTMNKLKLNLILATVVCLTGWGSIQNKLYASEQPRGMHPEKQLDFVKKQIKNKKEPYLTAFKALIIKADSALFVNQHAVEDFSIPGFYSDKEGHRKTSLALQVDGFSAYSCALAYKLTGQSKYAVKAIYFLNAWGSINKKYSQLDGSLVMSYSGTTMMMAAELLKSNKNWKSKDQEQFAWWTKNVFRHAANSIRYRNNNSGDWSRFASLLADVYLSDQDDFQKNVGMIKDELFKQIAPDGHMVEEVKRQGNGIWYTYFSLAPISASFWVIYNQTGENLYALEQNGTSLKKGLDYLLYHNQHPEDWTWFKNPVTGNENTATGFWPANLLEAMNGIYHSKEFNAFVEPYRPIVYPRHDYAWTYPTLFPLSLTGYK</sequence>
<evidence type="ECO:0000313" key="5">
    <source>
        <dbReference type="Proteomes" id="UP000295499"/>
    </source>
</evidence>
<protein>
    <submittedName>
        <fullName evidence="4">Alginate lyase</fullName>
    </submittedName>
</protein>
<dbReference type="AlphaFoldDB" id="A0A4R6IM97"/>
<name>A0A4R6IM97_9SPHI</name>
<gene>
    <name evidence="4" type="ORF">CLV32_2103</name>
</gene>
<dbReference type="InterPro" id="IPR008929">
    <property type="entry name" value="Chondroitin_lyas"/>
</dbReference>
<organism evidence="4 5">
    <name type="scientific">Pedobacter duraquae</name>
    <dbReference type="NCBI Taxonomy" id="425511"/>
    <lineage>
        <taxon>Bacteria</taxon>
        <taxon>Pseudomonadati</taxon>
        <taxon>Bacteroidota</taxon>
        <taxon>Sphingobacteriia</taxon>
        <taxon>Sphingobacteriales</taxon>
        <taxon>Sphingobacteriaceae</taxon>
        <taxon>Pedobacter</taxon>
    </lineage>
</organism>
<dbReference type="GO" id="GO:0016829">
    <property type="term" value="F:lyase activity"/>
    <property type="evidence" value="ECO:0007669"/>
    <property type="project" value="UniProtKB-KW"/>
</dbReference>
<keyword evidence="2 4" id="KW-0456">Lyase</keyword>
<dbReference type="Pfam" id="PF05426">
    <property type="entry name" value="Alginate_lyase"/>
    <property type="match status" value="1"/>
</dbReference>
<evidence type="ECO:0000259" key="3">
    <source>
        <dbReference type="Pfam" id="PF05426"/>
    </source>
</evidence>
<keyword evidence="5" id="KW-1185">Reference proteome</keyword>
<comment type="caution">
    <text evidence="4">The sequence shown here is derived from an EMBL/GenBank/DDBJ whole genome shotgun (WGS) entry which is preliminary data.</text>
</comment>